<comment type="caution">
    <text evidence="1">The sequence shown here is derived from an EMBL/GenBank/DDBJ whole genome shotgun (WGS) entry which is preliminary data.</text>
</comment>
<dbReference type="AlphaFoldDB" id="A0A7V3ZWL8"/>
<sequence length="481" mass="54695">MLLLSILITLNQAIFTTYAENGQYLEAYNICMYNDSTSFLTLAIYIPQIDASTIYLSKFINANCVEQTPCGAVPGHVTGLELITYQDSIYLVTSGDSVYVNLLVFSTQNIQNGRIEQLEGPFQAIRSLKADFYQENDSAFGLLALSYQGSNGDDTVIIVKTNLTNGSSQTWYLTSFTPNYPMGIGINQLPGISLYHFYFLYVPQSNPDVYYPHIVTFTNIGPYGEYYPFSLVDVQLPSLGATSNFVLDFANRMNYPDSFLYEYSLTSGTGSWHGPVSGIGLSHFYIDEFTIGDTSYFPHIYVKDSKIFHRFFKFPSESTEPLISEEMQISDTNNFADFPLVYSHHGALRNFYRPILKYSPSKSAMCVVWHQDFWHYTSTPPYFPIRDSTILWMDLKISQKISENLAGFKIKWDIKEGMLNIISKKEEEYFLEVYDSMGKLTLKTRAKSNNPVKLNLKKKGIYFVRAVALKGVNQVVKIINL</sequence>
<dbReference type="InterPro" id="IPR026444">
    <property type="entry name" value="Secre_tail"/>
</dbReference>
<proteinExistence type="predicted"/>
<dbReference type="EMBL" id="DTDJ01000014">
    <property type="protein sequence ID" value="HGL17028.1"/>
    <property type="molecule type" value="Genomic_DNA"/>
</dbReference>
<reference evidence="1" key="1">
    <citation type="journal article" date="2020" name="mSystems">
        <title>Genome- and Community-Level Interaction Insights into Carbon Utilization and Element Cycling Functions of Hydrothermarchaeota in Hydrothermal Sediment.</title>
        <authorList>
            <person name="Zhou Z."/>
            <person name="Liu Y."/>
            <person name="Xu W."/>
            <person name="Pan J."/>
            <person name="Luo Z.H."/>
            <person name="Li M."/>
        </authorList>
    </citation>
    <scope>NUCLEOTIDE SEQUENCE [LARGE SCALE GENOMIC DNA]</scope>
    <source>
        <strain evidence="1">SpSt-69</strain>
    </source>
</reference>
<name>A0A7V3ZWL8_UNCW3</name>
<gene>
    <name evidence="1" type="ORF">ENU66_01620</name>
</gene>
<evidence type="ECO:0000313" key="1">
    <source>
        <dbReference type="EMBL" id="HGL17028.1"/>
    </source>
</evidence>
<dbReference type="NCBIfam" id="TIGR04183">
    <property type="entry name" value="Por_Secre_tail"/>
    <property type="match status" value="1"/>
</dbReference>
<accession>A0A7V3ZWL8</accession>
<protein>
    <submittedName>
        <fullName evidence="1">T9SS type A sorting domain-containing protein</fullName>
    </submittedName>
</protein>
<organism evidence="1">
    <name type="scientific">candidate division WOR-3 bacterium</name>
    <dbReference type="NCBI Taxonomy" id="2052148"/>
    <lineage>
        <taxon>Bacteria</taxon>
        <taxon>Bacteria division WOR-3</taxon>
    </lineage>
</organism>